<reference evidence="10" key="2">
    <citation type="journal article" date="2022" name="Microb. Genom.">
        <title>A chromosome-scale genome assembly of the tomato pathogen Cladosporium fulvum reveals a compartmentalized genome architecture and the presence of a dispensable chromosome.</title>
        <authorList>
            <person name="Zaccaron A.Z."/>
            <person name="Chen L.H."/>
            <person name="Samaras A."/>
            <person name="Stergiopoulos I."/>
        </authorList>
    </citation>
    <scope>NUCLEOTIDE SEQUENCE</scope>
    <source>
        <strain evidence="10">Race5_Kim</strain>
    </source>
</reference>
<keyword evidence="11" id="KW-1185">Reference proteome</keyword>
<dbReference type="GO" id="GO:0000006">
    <property type="term" value="F:high-affinity zinc transmembrane transporter activity"/>
    <property type="evidence" value="ECO:0007669"/>
    <property type="project" value="TreeGrafter"/>
</dbReference>
<feature type="compositionally biased region" description="Basic residues" evidence="9">
    <location>
        <begin position="204"/>
        <end position="214"/>
    </location>
</feature>
<sequence>MADTASNTRPGDISASYPSSGNSGVVNAMNAGNVNLTEVVAQDLVREVVCYIESGEAPYDGTRDGARISAIFVVLILSSAVTFFPVMATKMKSLRIPLYAYLFARYFGAGVIIATAFIHLLDPAYAEIGPNTCVGMTGGWAEFSWVPAIALASAMSVFLMDFYAERYVEKKYGIAHGPSVSDAQAAMRVGSVDAAALRYDDHGRRRSTSTHQHLHSGDQDPQPRNVKDLETGKAEKLSLSESEEDALADRAFKQQIAAFLILEFGVIFHSVIIGLTLGSAGDEFKTLYIVVVFHQSFEGLGIGARLSAIPFPKKLNWLPYALCAGYGLTTPIAIAAGFGVRTTYNPGSFTASTVSGVLDATSAGILLYTGFVELLARDFLFNPDRTNDDKQLTYMIFCVLLGAGVMALLGKWA</sequence>
<dbReference type="AlphaFoldDB" id="A0A9Q8P907"/>
<evidence type="ECO:0000256" key="7">
    <source>
        <dbReference type="ARBA" id="ARBA00023136"/>
    </source>
</evidence>
<dbReference type="GeneID" id="71985554"/>
<accession>A0A9Q8P907</accession>
<dbReference type="GO" id="GO:0071578">
    <property type="term" value="P:zinc ion import across plasma membrane"/>
    <property type="evidence" value="ECO:0007669"/>
    <property type="project" value="TreeGrafter"/>
</dbReference>
<feature type="transmembrane region" description="Helical" evidence="8">
    <location>
        <begin position="256"/>
        <end position="280"/>
    </location>
</feature>
<protein>
    <submittedName>
        <fullName evidence="10">Zinc-regulated transporter 1</fullName>
    </submittedName>
</protein>
<evidence type="ECO:0000313" key="10">
    <source>
        <dbReference type="EMBL" id="UJO17653.1"/>
    </source>
</evidence>
<evidence type="ECO:0000313" key="11">
    <source>
        <dbReference type="Proteomes" id="UP000756132"/>
    </source>
</evidence>
<evidence type="ECO:0000256" key="5">
    <source>
        <dbReference type="ARBA" id="ARBA00022989"/>
    </source>
</evidence>
<keyword evidence="3 8" id="KW-0813">Transport</keyword>
<feature type="compositionally biased region" description="Basic and acidic residues" evidence="9">
    <location>
        <begin position="225"/>
        <end position="237"/>
    </location>
</feature>
<dbReference type="RefSeq" id="XP_047762019.1">
    <property type="nucleotide sequence ID" value="XM_047904824.1"/>
</dbReference>
<keyword evidence="7 8" id="KW-0472">Membrane</keyword>
<feature type="transmembrane region" description="Helical" evidence="8">
    <location>
        <begin position="98"/>
        <end position="121"/>
    </location>
</feature>
<keyword evidence="5 8" id="KW-1133">Transmembrane helix</keyword>
<feature type="transmembrane region" description="Helical" evidence="8">
    <location>
        <begin position="392"/>
        <end position="410"/>
    </location>
</feature>
<keyword evidence="6 8" id="KW-0406">Ion transport</keyword>
<dbReference type="GO" id="GO:0005886">
    <property type="term" value="C:plasma membrane"/>
    <property type="evidence" value="ECO:0007669"/>
    <property type="project" value="TreeGrafter"/>
</dbReference>
<evidence type="ECO:0000256" key="4">
    <source>
        <dbReference type="ARBA" id="ARBA00022692"/>
    </source>
</evidence>
<proteinExistence type="inferred from homology"/>
<dbReference type="PANTHER" id="PTHR11040">
    <property type="entry name" value="ZINC/IRON TRANSPORTER"/>
    <property type="match status" value="1"/>
</dbReference>
<dbReference type="InterPro" id="IPR004698">
    <property type="entry name" value="Zn/Fe_permease_fun/pln"/>
</dbReference>
<evidence type="ECO:0000256" key="9">
    <source>
        <dbReference type="SAM" id="MobiDB-lite"/>
    </source>
</evidence>
<evidence type="ECO:0000256" key="2">
    <source>
        <dbReference type="ARBA" id="ARBA00006939"/>
    </source>
</evidence>
<dbReference type="EMBL" id="CP090167">
    <property type="protein sequence ID" value="UJO17653.1"/>
    <property type="molecule type" value="Genomic_DNA"/>
</dbReference>
<organism evidence="10 11">
    <name type="scientific">Passalora fulva</name>
    <name type="common">Tomato leaf mold</name>
    <name type="synonym">Cladosporium fulvum</name>
    <dbReference type="NCBI Taxonomy" id="5499"/>
    <lineage>
        <taxon>Eukaryota</taxon>
        <taxon>Fungi</taxon>
        <taxon>Dikarya</taxon>
        <taxon>Ascomycota</taxon>
        <taxon>Pezizomycotina</taxon>
        <taxon>Dothideomycetes</taxon>
        <taxon>Dothideomycetidae</taxon>
        <taxon>Mycosphaerellales</taxon>
        <taxon>Mycosphaerellaceae</taxon>
        <taxon>Fulvia</taxon>
    </lineage>
</organism>
<keyword evidence="4 8" id="KW-0812">Transmembrane</keyword>
<evidence type="ECO:0000256" key="1">
    <source>
        <dbReference type="ARBA" id="ARBA00004141"/>
    </source>
</evidence>
<evidence type="ECO:0000256" key="6">
    <source>
        <dbReference type="ARBA" id="ARBA00023065"/>
    </source>
</evidence>
<feature type="transmembrane region" description="Helical" evidence="8">
    <location>
        <begin position="360"/>
        <end position="380"/>
    </location>
</feature>
<feature type="transmembrane region" description="Helical" evidence="8">
    <location>
        <begin position="145"/>
        <end position="164"/>
    </location>
</feature>
<dbReference type="KEGG" id="ffu:CLAFUR5_05676"/>
<dbReference type="Proteomes" id="UP000756132">
    <property type="component" value="Chromosome 5"/>
</dbReference>
<feature type="transmembrane region" description="Helical" evidence="8">
    <location>
        <begin position="318"/>
        <end position="340"/>
    </location>
</feature>
<dbReference type="NCBIfam" id="TIGR00820">
    <property type="entry name" value="zip"/>
    <property type="match status" value="1"/>
</dbReference>
<dbReference type="PANTHER" id="PTHR11040:SF32">
    <property type="entry name" value="ZINC-REGULATED TRANSPORTER 1"/>
    <property type="match status" value="1"/>
</dbReference>
<name>A0A9Q8P907_PASFU</name>
<dbReference type="Pfam" id="PF02535">
    <property type="entry name" value="Zip"/>
    <property type="match status" value="1"/>
</dbReference>
<feature type="transmembrane region" description="Helical" evidence="8">
    <location>
        <begin position="68"/>
        <end position="86"/>
    </location>
</feature>
<feature type="region of interest" description="Disordered" evidence="9">
    <location>
        <begin position="204"/>
        <end position="237"/>
    </location>
</feature>
<comment type="subcellular location">
    <subcellularLocation>
        <location evidence="1 8">Membrane</location>
        <topology evidence="1 8">Multi-pass membrane protein</topology>
    </subcellularLocation>
</comment>
<comment type="caution">
    <text evidence="8">Lacks conserved residue(s) required for the propagation of feature annotation.</text>
</comment>
<dbReference type="OrthoDB" id="448280at2759"/>
<comment type="similarity">
    <text evidence="2 8">Belongs to the ZIP transporter (TC 2.A.5) family.</text>
</comment>
<evidence type="ECO:0000256" key="8">
    <source>
        <dbReference type="RuleBase" id="RU362088"/>
    </source>
</evidence>
<reference evidence="10" key="1">
    <citation type="submission" date="2021-12" db="EMBL/GenBank/DDBJ databases">
        <authorList>
            <person name="Zaccaron A."/>
            <person name="Stergiopoulos I."/>
        </authorList>
    </citation>
    <scope>NUCLEOTIDE SEQUENCE</scope>
    <source>
        <strain evidence="10">Race5_Kim</strain>
    </source>
</reference>
<dbReference type="InterPro" id="IPR003689">
    <property type="entry name" value="ZIP"/>
</dbReference>
<evidence type="ECO:0000256" key="3">
    <source>
        <dbReference type="ARBA" id="ARBA00022448"/>
    </source>
</evidence>
<gene>
    <name evidence="10" type="ORF">CLAFUR5_05676</name>
</gene>